<evidence type="ECO:0000256" key="4">
    <source>
        <dbReference type="SAM" id="Coils"/>
    </source>
</evidence>
<evidence type="ECO:0000256" key="1">
    <source>
        <dbReference type="ARBA" id="ARBA00022737"/>
    </source>
</evidence>
<reference evidence="6 7" key="1">
    <citation type="submission" date="2024-02" db="EMBL/GenBank/DDBJ databases">
        <authorList>
            <person name="Chen Y."/>
            <person name="Shah S."/>
            <person name="Dougan E. K."/>
            <person name="Thang M."/>
            <person name="Chan C."/>
        </authorList>
    </citation>
    <scope>NUCLEOTIDE SEQUENCE [LARGE SCALE GENOMIC DNA]</scope>
</reference>
<feature type="coiled-coil region" evidence="4">
    <location>
        <begin position="111"/>
        <end position="177"/>
    </location>
</feature>
<dbReference type="Gene3D" id="1.25.40.20">
    <property type="entry name" value="Ankyrin repeat-containing domain"/>
    <property type="match status" value="1"/>
</dbReference>
<accession>A0ABP0LNJ4</accession>
<dbReference type="Pfam" id="PF12796">
    <property type="entry name" value="Ank_2"/>
    <property type="match status" value="1"/>
</dbReference>
<protein>
    <submittedName>
        <fullName evidence="6">Uncharacterized protein</fullName>
    </submittedName>
</protein>
<name>A0ABP0LNJ4_9DINO</name>
<organism evidence="6 7">
    <name type="scientific">Durusdinium trenchii</name>
    <dbReference type="NCBI Taxonomy" id="1381693"/>
    <lineage>
        <taxon>Eukaryota</taxon>
        <taxon>Sar</taxon>
        <taxon>Alveolata</taxon>
        <taxon>Dinophyceae</taxon>
        <taxon>Suessiales</taxon>
        <taxon>Symbiodiniaceae</taxon>
        <taxon>Durusdinium</taxon>
    </lineage>
</organism>
<dbReference type="Proteomes" id="UP001642484">
    <property type="component" value="Unassembled WGS sequence"/>
</dbReference>
<evidence type="ECO:0000256" key="3">
    <source>
        <dbReference type="PROSITE-ProRule" id="PRU00023"/>
    </source>
</evidence>
<gene>
    <name evidence="6" type="ORF">CCMP2556_LOCUS21650</name>
</gene>
<dbReference type="PANTHER" id="PTHR24198:SF165">
    <property type="entry name" value="ANKYRIN REPEAT-CONTAINING PROTEIN-RELATED"/>
    <property type="match status" value="1"/>
</dbReference>
<comment type="caution">
    <text evidence="6">The sequence shown here is derived from an EMBL/GenBank/DDBJ whole genome shotgun (WGS) entry which is preliminary data.</text>
</comment>
<dbReference type="PANTHER" id="PTHR24198">
    <property type="entry name" value="ANKYRIN REPEAT AND PROTEIN KINASE DOMAIN-CONTAINING PROTEIN"/>
    <property type="match status" value="1"/>
</dbReference>
<dbReference type="InterPro" id="IPR002110">
    <property type="entry name" value="Ankyrin_rpt"/>
</dbReference>
<feature type="repeat" description="ANK" evidence="3">
    <location>
        <begin position="450"/>
        <end position="476"/>
    </location>
</feature>
<dbReference type="EMBL" id="CAXAMN010013224">
    <property type="protein sequence ID" value="CAK9040129.1"/>
    <property type="molecule type" value="Genomic_DNA"/>
</dbReference>
<dbReference type="InterPro" id="IPR036770">
    <property type="entry name" value="Ankyrin_rpt-contain_sf"/>
</dbReference>
<evidence type="ECO:0000256" key="2">
    <source>
        <dbReference type="ARBA" id="ARBA00023043"/>
    </source>
</evidence>
<proteinExistence type="predicted"/>
<evidence type="ECO:0000313" key="6">
    <source>
        <dbReference type="EMBL" id="CAK9040129.1"/>
    </source>
</evidence>
<evidence type="ECO:0000256" key="5">
    <source>
        <dbReference type="SAM" id="MobiDB-lite"/>
    </source>
</evidence>
<keyword evidence="7" id="KW-1185">Reference proteome</keyword>
<sequence length="634" mass="71341">MNRRPNSFGTEEASKTQRSPRQVPLRVPADRLLSTRAWPSSVFVAAPGTAEDAQSSESDDEKLHFRSVKEAQRVAEQERLLAEIQHTGEVAFLEGGAKQKKGAGSEEYQQKLRAEEAVAQLEEQWHRCERKLKKAYEEIMAGSGEDPHRIHKLEKQLEKIEQELQDAKQHLLSFDDELGLMHQRQVKSKYQYTELGSIDSPETVYELGDEYVELKGDLLHDVLGGYVTPEMEKLLAEVKAMRLLDGLVNRKTGEVEFIEDDPKQIEMIKTVASVSQEHDQLKLSAEEEVSRLEQQQQRCERKLKKAKEEMELARKGQGSSFFSYDPKRIQKLEQHVRKTTRELQDARQHLLSFDDEVARAQRRQAALDSLSSNAEGAKSAAQSTAPVVRKPVTTQYSEFAGDLLDTVYEVGDEYVELKGDLLRDMLGGSLAGARTYLESRGDPNVYDSSTGWTPLLMAVSSGHTQLVDLLLQCKADPAKGAKSTGETAVHLAVYRTSGEVLQQLLNFRRQCVQDVRQDGSTALMLALERSPPKVKIEYVRSLLEKNADPNVKRKDGWSALGLAIRANMRPATKMMIAVEGKVLSTVPGSQLTLWELAEQHKDLQKLIKSKLSSKNLAEIEKRWPGTLLRMQIAD</sequence>
<keyword evidence="4" id="KW-0175">Coiled coil</keyword>
<evidence type="ECO:0000313" key="7">
    <source>
        <dbReference type="Proteomes" id="UP001642484"/>
    </source>
</evidence>
<feature type="region of interest" description="Disordered" evidence="5">
    <location>
        <begin position="1"/>
        <end position="26"/>
    </location>
</feature>
<dbReference type="SUPFAM" id="SSF48403">
    <property type="entry name" value="Ankyrin repeat"/>
    <property type="match status" value="1"/>
</dbReference>
<feature type="coiled-coil region" evidence="4">
    <location>
        <begin position="275"/>
        <end position="363"/>
    </location>
</feature>
<dbReference type="PROSITE" id="PS50088">
    <property type="entry name" value="ANK_REPEAT"/>
    <property type="match status" value="2"/>
</dbReference>
<keyword evidence="2 3" id="KW-0040">ANK repeat</keyword>
<keyword evidence="1" id="KW-0677">Repeat</keyword>
<dbReference type="SMART" id="SM00248">
    <property type="entry name" value="ANK"/>
    <property type="match status" value="4"/>
</dbReference>
<feature type="repeat" description="ANK" evidence="3">
    <location>
        <begin position="518"/>
        <end position="554"/>
    </location>
</feature>
<dbReference type="PROSITE" id="PS50297">
    <property type="entry name" value="ANK_REP_REGION"/>
    <property type="match status" value="1"/>
</dbReference>